<feature type="compositionally biased region" description="Basic and acidic residues" evidence="1">
    <location>
        <begin position="364"/>
        <end position="378"/>
    </location>
</feature>
<accession>A0A388KMB1</accession>
<sequence length="378" mass="42019">RRDKGAKAYFDILSRVIHEIGEEAAVGVVMDNAATCVAAGQMIEAEFKHIFSVPCTAHNIDLIFEQFGKIGWVDIVLKKAAEVVNFFMNHTKDLYLPLQTCLTDKDWKESIVLPGQRHLFPAATATILDNDFRVGAEKVQKTSAQLLDLLKLSDGIGPTIGNIYGRMDEAVESLRKQDCLTELEKEELEEIIMRRWNTMTSLLHCAAMFLDPEFRDSSLDKDPEVMDGFWTWLYSWAKLSAYRELDKKVNCWIEGTGKFKSARKTVTCERAERYISARAEVRALNVKAPAKRAVGQPRKVAQVQDTAADVMLVAEDGEASQQGSKQGAAAEVAAKGPAERGKGRPWKASPPKEMQVEAGEPEEEGKTSRKGIPEAEEG</sequence>
<dbReference type="Gramene" id="GBG71196">
    <property type="protein sequence ID" value="GBG71196"/>
    <property type="gene ID" value="CBR_g8499"/>
</dbReference>
<dbReference type="InterPro" id="IPR012337">
    <property type="entry name" value="RNaseH-like_sf"/>
</dbReference>
<evidence type="ECO:0000256" key="1">
    <source>
        <dbReference type="SAM" id="MobiDB-lite"/>
    </source>
</evidence>
<gene>
    <name evidence="3" type="ORF">CBR_g8499</name>
</gene>
<comment type="caution">
    <text evidence="3">The sequence shown here is derived from an EMBL/GenBank/DDBJ whole genome shotgun (WGS) entry which is preliminary data.</text>
</comment>
<dbReference type="Pfam" id="PF04937">
    <property type="entry name" value="DUF659"/>
    <property type="match status" value="1"/>
</dbReference>
<evidence type="ECO:0000259" key="2">
    <source>
        <dbReference type="Pfam" id="PF04937"/>
    </source>
</evidence>
<name>A0A388KMB1_CHABU</name>
<evidence type="ECO:0000313" key="4">
    <source>
        <dbReference type="Proteomes" id="UP000265515"/>
    </source>
</evidence>
<keyword evidence="4" id="KW-1185">Reference proteome</keyword>
<feature type="compositionally biased region" description="Low complexity" evidence="1">
    <location>
        <begin position="319"/>
        <end position="336"/>
    </location>
</feature>
<dbReference type="Proteomes" id="UP000265515">
    <property type="component" value="Unassembled WGS sequence"/>
</dbReference>
<protein>
    <recommendedName>
        <fullName evidence="2">DUF659 domain-containing protein</fullName>
    </recommendedName>
</protein>
<feature type="non-terminal residue" evidence="3">
    <location>
        <position position="1"/>
    </location>
</feature>
<evidence type="ECO:0000313" key="3">
    <source>
        <dbReference type="EMBL" id="GBG71196.1"/>
    </source>
</evidence>
<reference evidence="3 4" key="1">
    <citation type="journal article" date="2018" name="Cell">
        <title>The Chara Genome: Secondary Complexity and Implications for Plant Terrestrialization.</title>
        <authorList>
            <person name="Nishiyama T."/>
            <person name="Sakayama H."/>
            <person name="Vries J.D."/>
            <person name="Buschmann H."/>
            <person name="Saint-Marcoux D."/>
            <person name="Ullrich K.K."/>
            <person name="Haas F.B."/>
            <person name="Vanderstraeten L."/>
            <person name="Becker D."/>
            <person name="Lang D."/>
            <person name="Vosolsobe S."/>
            <person name="Rombauts S."/>
            <person name="Wilhelmsson P.K.I."/>
            <person name="Janitza P."/>
            <person name="Kern R."/>
            <person name="Heyl A."/>
            <person name="Rumpler F."/>
            <person name="Villalobos L.I.A.C."/>
            <person name="Clay J.M."/>
            <person name="Skokan R."/>
            <person name="Toyoda A."/>
            <person name="Suzuki Y."/>
            <person name="Kagoshima H."/>
            <person name="Schijlen E."/>
            <person name="Tajeshwar N."/>
            <person name="Catarino B."/>
            <person name="Hetherington A.J."/>
            <person name="Saltykova A."/>
            <person name="Bonnot C."/>
            <person name="Breuninger H."/>
            <person name="Symeonidi A."/>
            <person name="Radhakrishnan G.V."/>
            <person name="Van Nieuwerburgh F."/>
            <person name="Deforce D."/>
            <person name="Chang C."/>
            <person name="Karol K.G."/>
            <person name="Hedrich R."/>
            <person name="Ulvskov P."/>
            <person name="Glockner G."/>
            <person name="Delwiche C.F."/>
            <person name="Petrasek J."/>
            <person name="Van de Peer Y."/>
            <person name="Friml J."/>
            <person name="Beilby M."/>
            <person name="Dolan L."/>
            <person name="Kohara Y."/>
            <person name="Sugano S."/>
            <person name="Fujiyama A."/>
            <person name="Delaux P.-M."/>
            <person name="Quint M."/>
            <person name="TheiBen G."/>
            <person name="Hagemann M."/>
            <person name="Harholt J."/>
            <person name="Dunand C."/>
            <person name="Zachgo S."/>
            <person name="Langdale J."/>
            <person name="Maumus F."/>
            <person name="Straeten D.V.D."/>
            <person name="Gould S.B."/>
            <person name="Rensing S.A."/>
        </authorList>
    </citation>
    <scope>NUCLEOTIDE SEQUENCE [LARGE SCALE GENOMIC DNA]</scope>
    <source>
        <strain evidence="3 4">S276</strain>
    </source>
</reference>
<organism evidence="3 4">
    <name type="scientific">Chara braunii</name>
    <name type="common">Braun's stonewort</name>
    <dbReference type="NCBI Taxonomy" id="69332"/>
    <lineage>
        <taxon>Eukaryota</taxon>
        <taxon>Viridiplantae</taxon>
        <taxon>Streptophyta</taxon>
        <taxon>Charophyceae</taxon>
        <taxon>Charales</taxon>
        <taxon>Characeae</taxon>
        <taxon>Chara</taxon>
    </lineage>
</organism>
<dbReference type="PANTHER" id="PTHR32166:SF123">
    <property type="entry name" value="BED-TYPE DOMAIN-CONTAINING PROTEIN"/>
    <property type="match status" value="1"/>
</dbReference>
<feature type="domain" description="DUF659" evidence="2">
    <location>
        <begin position="6"/>
        <end position="83"/>
    </location>
</feature>
<dbReference type="SUPFAM" id="SSF53098">
    <property type="entry name" value="Ribonuclease H-like"/>
    <property type="match status" value="1"/>
</dbReference>
<dbReference type="OrthoDB" id="851411at2759"/>
<feature type="region of interest" description="Disordered" evidence="1">
    <location>
        <begin position="317"/>
        <end position="378"/>
    </location>
</feature>
<dbReference type="EMBL" id="BFEA01000143">
    <property type="protein sequence ID" value="GBG71196.1"/>
    <property type="molecule type" value="Genomic_DNA"/>
</dbReference>
<dbReference type="InterPro" id="IPR007021">
    <property type="entry name" value="DUF659"/>
</dbReference>
<dbReference type="PANTHER" id="PTHR32166">
    <property type="entry name" value="OSJNBA0013A04.12 PROTEIN"/>
    <property type="match status" value="1"/>
</dbReference>
<dbReference type="AlphaFoldDB" id="A0A388KMB1"/>
<proteinExistence type="predicted"/>